<dbReference type="Proteomes" id="UP000701853">
    <property type="component" value="Chromosome 10"/>
</dbReference>
<comment type="caution">
    <text evidence="2">The sequence shown here is derived from an EMBL/GenBank/DDBJ whole genome shotgun (WGS) entry which is preliminary data.</text>
</comment>
<evidence type="ECO:0000259" key="1">
    <source>
        <dbReference type="Pfam" id="PF10536"/>
    </source>
</evidence>
<keyword evidence="3" id="KW-1185">Reference proteome</keyword>
<evidence type="ECO:0000313" key="3">
    <source>
        <dbReference type="Proteomes" id="UP000701853"/>
    </source>
</evidence>
<organism evidence="2 3">
    <name type="scientific">Gossypium anomalum</name>
    <dbReference type="NCBI Taxonomy" id="47600"/>
    <lineage>
        <taxon>Eukaryota</taxon>
        <taxon>Viridiplantae</taxon>
        <taxon>Streptophyta</taxon>
        <taxon>Embryophyta</taxon>
        <taxon>Tracheophyta</taxon>
        <taxon>Spermatophyta</taxon>
        <taxon>Magnoliopsida</taxon>
        <taxon>eudicotyledons</taxon>
        <taxon>Gunneridae</taxon>
        <taxon>Pentapetalae</taxon>
        <taxon>rosids</taxon>
        <taxon>malvids</taxon>
        <taxon>Malvales</taxon>
        <taxon>Malvaceae</taxon>
        <taxon>Malvoideae</taxon>
        <taxon>Gossypium</taxon>
    </lineage>
</organism>
<dbReference type="OrthoDB" id="1421598at2759"/>
<dbReference type="PANTHER" id="PTHR46033">
    <property type="entry name" value="PROTEIN MAIN-LIKE 2"/>
    <property type="match status" value="1"/>
</dbReference>
<dbReference type="AlphaFoldDB" id="A0A8J5YEV4"/>
<dbReference type="Pfam" id="PF10536">
    <property type="entry name" value="PMD"/>
    <property type="match status" value="1"/>
</dbReference>
<dbReference type="InterPro" id="IPR044824">
    <property type="entry name" value="MAIN-like"/>
</dbReference>
<dbReference type="GO" id="GO:0010073">
    <property type="term" value="P:meristem maintenance"/>
    <property type="evidence" value="ECO:0007669"/>
    <property type="project" value="InterPro"/>
</dbReference>
<reference evidence="2 3" key="1">
    <citation type="journal article" date="2021" name="bioRxiv">
        <title>The Gossypium anomalum genome as a resource for cotton improvement and evolutionary analysis of hybrid incompatibility.</title>
        <authorList>
            <person name="Grover C.E."/>
            <person name="Yuan D."/>
            <person name="Arick M.A."/>
            <person name="Miller E.R."/>
            <person name="Hu G."/>
            <person name="Peterson D.G."/>
            <person name="Wendel J.F."/>
            <person name="Udall J.A."/>
        </authorList>
    </citation>
    <scope>NUCLEOTIDE SEQUENCE [LARGE SCALE GENOMIC DNA]</scope>
    <source>
        <strain evidence="2">JFW-Udall</strain>
        <tissue evidence="2">Leaf</tissue>
    </source>
</reference>
<evidence type="ECO:0000313" key="2">
    <source>
        <dbReference type="EMBL" id="KAG8481262.1"/>
    </source>
</evidence>
<name>A0A8J5YEV4_9ROSI</name>
<dbReference type="InterPro" id="IPR019557">
    <property type="entry name" value="AminoTfrase-like_pln_mobile"/>
</dbReference>
<dbReference type="EMBL" id="JAHUZN010000010">
    <property type="protein sequence ID" value="KAG8481262.1"/>
    <property type="molecule type" value="Genomic_DNA"/>
</dbReference>
<dbReference type="PANTHER" id="PTHR46033:SF8">
    <property type="entry name" value="PROTEIN MAINTENANCE OF MERISTEMS-LIKE"/>
    <property type="match status" value="1"/>
</dbReference>
<gene>
    <name evidence="2" type="ORF">CXB51_026036</name>
</gene>
<accession>A0A8J5YEV4</accession>
<sequence>MARSLIRLNNKHISVNQLQIAEGVKLDLKLISALVERWRPKTHTFHLLRGKCTISLKDVHLQLGLPVDGSVVTKSIQPGDWEVVCLDLLSAVPEMIYKGQIKMAWMRKTFSELVKDSIEVQREQYARAYFFQIIGGILMSAKLQNLVHLRWLPKLVDFREADELSWRSTVLATLYREMCRATQPVKIKIDSFFLLLQLWVQF</sequence>
<protein>
    <recommendedName>
        <fullName evidence="1">Aminotransferase-like plant mobile domain-containing protein</fullName>
    </recommendedName>
</protein>
<proteinExistence type="predicted"/>
<feature type="domain" description="Aminotransferase-like plant mobile" evidence="1">
    <location>
        <begin position="19"/>
        <end position="201"/>
    </location>
</feature>